<dbReference type="GeneID" id="40305699"/>
<gene>
    <name evidence="2" type="ORF">BESB_006360</name>
</gene>
<evidence type="ECO:0000313" key="3">
    <source>
        <dbReference type="Proteomes" id="UP000224006"/>
    </source>
</evidence>
<evidence type="ECO:0000256" key="1">
    <source>
        <dbReference type="SAM" id="MobiDB-lite"/>
    </source>
</evidence>
<sequence length="439" mass="48035">MADTARRRRCQGYANSRLACSRRLVPPYGVDDCARHENYRTSAALDRPSFCEAEASMRWGDAHPRSPVPDVLADNREFVAAGHGHSNRLQDTPATWNLHPSSHYRFRDYSPSFDRRTTPPSRTTFDGEVRHGHEVSSSTPAYPISRGIDLYRHLRETPNSPLRHPAPGEKDEGLQAGLDAASKRTQAPESVYAADYVDHFAAGADTEDSLSEEPPSVPAPQHSYPSTLSAIQPCRNALRRGLLPVCDLPHCHTCSPHAERACHCVHAPGVGSYPCLRAPYSCAAARSYAPLERDVSCGCFCGGSCACDRCQMQQGLQSCRHTCFPPRRAAPAREWAPTPLAGSPSRPACPAAECYADPEEDPCALLRRRRSSSAGAQDWRSQKLGAETARSGGSESVTPCALGLPSFDPKDYKYLPLCELRLVPPAGIPTTKFRPVTRF</sequence>
<dbReference type="AlphaFoldDB" id="A0A2A9MJZ3"/>
<dbReference type="KEGG" id="bbes:BESB_006360"/>
<dbReference type="RefSeq" id="XP_029222304.1">
    <property type="nucleotide sequence ID" value="XM_029359391.1"/>
</dbReference>
<dbReference type="Proteomes" id="UP000224006">
    <property type="component" value="Chromosome I"/>
</dbReference>
<comment type="caution">
    <text evidence="2">The sequence shown here is derived from an EMBL/GenBank/DDBJ whole genome shotgun (WGS) entry which is preliminary data.</text>
</comment>
<dbReference type="OrthoDB" id="329436at2759"/>
<proteinExistence type="predicted"/>
<feature type="region of interest" description="Disordered" evidence="1">
    <location>
        <begin position="109"/>
        <end position="142"/>
    </location>
</feature>
<dbReference type="VEuPathDB" id="ToxoDB:BESB_006360"/>
<organism evidence="2 3">
    <name type="scientific">Besnoitia besnoiti</name>
    <name type="common">Apicomplexan protozoan</name>
    <dbReference type="NCBI Taxonomy" id="94643"/>
    <lineage>
        <taxon>Eukaryota</taxon>
        <taxon>Sar</taxon>
        <taxon>Alveolata</taxon>
        <taxon>Apicomplexa</taxon>
        <taxon>Conoidasida</taxon>
        <taxon>Coccidia</taxon>
        <taxon>Eucoccidiorida</taxon>
        <taxon>Eimeriorina</taxon>
        <taxon>Sarcocystidae</taxon>
        <taxon>Besnoitia</taxon>
    </lineage>
</organism>
<feature type="region of interest" description="Disordered" evidence="1">
    <location>
        <begin position="374"/>
        <end position="396"/>
    </location>
</feature>
<reference evidence="2 3" key="1">
    <citation type="submission" date="2017-09" db="EMBL/GenBank/DDBJ databases">
        <title>Genome sequencing of Besnoitia besnoiti strain Bb-Ger1.</title>
        <authorList>
            <person name="Schares G."/>
            <person name="Venepally P."/>
            <person name="Lorenzi H.A."/>
        </authorList>
    </citation>
    <scope>NUCLEOTIDE SEQUENCE [LARGE SCALE GENOMIC DNA]</scope>
    <source>
        <strain evidence="2 3">Bb-Ger1</strain>
    </source>
</reference>
<feature type="compositionally biased region" description="Basic and acidic residues" evidence="1">
    <location>
        <begin position="125"/>
        <end position="134"/>
    </location>
</feature>
<accession>A0A2A9MJZ3</accession>
<evidence type="ECO:0000313" key="2">
    <source>
        <dbReference type="EMBL" id="PFH38295.1"/>
    </source>
</evidence>
<keyword evidence="3" id="KW-1185">Reference proteome</keyword>
<name>A0A2A9MJZ3_BESBE</name>
<feature type="region of interest" description="Disordered" evidence="1">
    <location>
        <begin position="205"/>
        <end position="224"/>
    </location>
</feature>
<protein>
    <submittedName>
        <fullName evidence="2">Uncharacterized protein</fullName>
    </submittedName>
</protein>
<dbReference type="EMBL" id="NWUJ01000001">
    <property type="protein sequence ID" value="PFH38295.1"/>
    <property type="molecule type" value="Genomic_DNA"/>
</dbReference>